<dbReference type="SMART" id="SM00444">
    <property type="entry name" value="GYF"/>
    <property type="match status" value="1"/>
</dbReference>
<keyword evidence="1" id="KW-0479">Metal-binding</keyword>
<dbReference type="SMART" id="SM00151">
    <property type="entry name" value="SWIB"/>
    <property type="match status" value="1"/>
</dbReference>
<dbReference type="InterPro" id="IPR001965">
    <property type="entry name" value="Znf_PHD"/>
</dbReference>
<feature type="transmembrane region" description="Helical" evidence="7">
    <location>
        <begin position="1116"/>
        <end position="1137"/>
    </location>
</feature>
<dbReference type="Gramene" id="EFJ27570">
    <property type="protein sequence ID" value="EFJ27570"/>
    <property type="gene ID" value="SELMODRAFT_441340"/>
</dbReference>
<sequence>MDDEQEQEQRLELEVAAAVDGSKDGNGVAEMERDENLGAVEQAGEEKIVSGEQVKEELSGKLEESPAAADGMEVSEQDEAPAKDGAATFGENCEEKTELQREMELFEAAEKEDEANILSKANEKKRAQEQPAQESRKKRGRKASVKASFRKEEDDVCFVCFDGGDLILCDQRTCPKAYHLGCIGRDQEFFRKKGNWHCGWHFCDGENCSKKASFRCYTCPKAYCAGCRSRHSFSLFDKKKGLCEECVNYVKMIELNETVNAEGNTVDFNDRDTYECLFKEYWEDLKAKETIVLPEFDKDGKFVNATPAADSDGRSDDEASSSESETSAAVVMADDEDVPFGTGIRKERKTKILNALSDEFKCTVNQEQKEQPLTEDVDEKGEDEEEEEEQDEEEEEEGEAYKPTVFDGWASKEMISFIKFMKEDPKTPMKRPAVNKLLWDHIKANKLQNPRKKTIIRCDEQLRSLFGKKAVTQRSLMKYLHNHFPSKASKTEQAESQVDDEKGKKNKRSLKGDEYAAINQSNISHVYLRRALLEDMLGDPNFEQKVVGTFVRIRVPGKNDMCYRLVQIVGTRLQAEEYKAGKKSTKIVLLITNLQKKEDLTIDLVSNQDFTEEECARLRQSIKWGFIPAPTVGDFERKALSIREAKLNDWFETETSRLTALRDRANEKGRKKEYPFCFVVEIVASPVECVEKLQRISNQDYRLKELSKVPAFEADATMDPEHEEPSDEPNPTEQPAEVASTAEKSRSIREEHQPNKWDRRNDPPAFTKQDSFNKRDGFERGWDRDHDWRNEGRSNGKFGGHKSAEQKEPVYGGGSLPLSRPPPPPPRPPHLSTPPANMNAPPPPEIAEKEKAWFYQDPKAIVQGPFSFEQLRKWSLTGLFPADLKVWRSGQREQAVLLVEALAAARTPVAAPAAAWGAPPPPALDTGRTGGWDNTGGGRSGWNASSRTGDWSSTGGHERVGGGAPSPPSDPWSQNPGRSDGGGGGGGNFNDGPWGAPPQAPHRSPGWRDQSQNSGWVDRGDSFRSPRVPHQQKKGTPCRGAMAKLLGRFPVAFGDFQLAKGSGDGALQPPMVRVFYPSAAQRQSKKCRWLPGVAYAFGYLCNMARPKTAMRRAMLWIFAGVFYAMLWPGAVIAAAAAQPILVEDGEERFPVVVFSHVVVAPEHLDGSASIASYIDNKGSERWIEHKYANSNLHDLKMKDRGMQLKQRVKEIELVLHGLDELNNGSISSNLVTGDYSLDVTMFKGRMDLDRIAIAGHSFGGATAIIAPGAITTRFKCSLGLDVWWEPVEKVDYEKVSGHVPVLLLNTENFDWKALKEARLVYLNARAGTKTKDGQSLETKLLTIKHTEHQDQSDFPLFLTMMSKKLKLSGDLDVQLAKDINSRACLAFLQNHMLASGKRYPSSFRPVESDNEFLVGASI</sequence>
<dbReference type="Gene3D" id="3.30.1490.40">
    <property type="match status" value="1"/>
</dbReference>
<evidence type="ECO:0000256" key="7">
    <source>
        <dbReference type="SAM" id="Phobius"/>
    </source>
</evidence>
<dbReference type="KEGG" id="smo:SELMODRAFT_441340"/>
<dbReference type="InterPro" id="IPR003169">
    <property type="entry name" value="GYF"/>
</dbReference>
<dbReference type="InParanoid" id="D8RIQ7"/>
<evidence type="ECO:0000256" key="1">
    <source>
        <dbReference type="ARBA" id="ARBA00022723"/>
    </source>
</evidence>
<evidence type="ECO:0000256" key="3">
    <source>
        <dbReference type="ARBA" id="ARBA00022833"/>
    </source>
</evidence>
<dbReference type="InterPro" id="IPR058668">
    <property type="entry name" value="NERD_dom"/>
</dbReference>
<dbReference type="eggNOG" id="KOG1946">
    <property type="taxonomic scope" value="Eukaryota"/>
</dbReference>
<dbReference type="SUPFAM" id="SSF57903">
    <property type="entry name" value="FYVE/PHD zinc finger"/>
    <property type="match status" value="1"/>
</dbReference>
<feature type="compositionally biased region" description="Gly residues" evidence="6">
    <location>
        <begin position="979"/>
        <end position="989"/>
    </location>
</feature>
<feature type="compositionally biased region" description="Polar residues" evidence="6">
    <location>
        <begin position="943"/>
        <end position="955"/>
    </location>
</feature>
<dbReference type="FunFam" id="3.30.40.10:FF:000303">
    <property type="entry name" value="Zinc finger CCCH domain-containing protein 19"/>
    <property type="match status" value="1"/>
</dbReference>
<dbReference type="InterPro" id="IPR011011">
    <property type="entry name" value="Znf_FYVE_PHD"/>
</dbReference>
<dbReference type="GO" id="GO:0016593">
    <property type="term" value="C:Cdc73/Paf1 complex"/>
    <property type="evidence" value="ECO:0000318"/>
    <property type="project" value="GO_Central"/>
</dbReference>
<proteinExistence type="predicted"/>
<dbReference type="SUPFAM" id="SSF55277">
    <property type="entry name" value="GYF domain"/>
    <property type="match status" value="1"/>
</dbReference>
<feature type="region of interest" description="Disordered" evidence="6">
    <location>
        <begin position="911"/>
        <end position="1037"/>
    </location>
</feature>
<dbReference type="PROSITE" id="PS01359">
    <property type="entry name" value="ZF_PHD_1"/>
    <property type="match status" value="1"/>
</dbReference>
<feature type="compositionally biased region" description="Acidic residues" evidence="6">
    <location>
        <begin position="373"/>
        <end position="398"/>
    </location>
</feature>
<dbReference type="OMA" id="WASKEMI"/>
<feature type="domain" description="Plus3" evidence="10">
    <location>
        <begin position="517"/>
        <end position="647"/>
    </location>
</feature>
<dbReference type="Pfam" id="PF03403">
    <property type="entry name" value="PAF-AH_p_II"/>
    <property type="match status" value="1"/>
</dbReference>
<evidence type="ECO:0000259" key="10">
    <source>
        <dbReference type="PROSITE" id="PS51360"/>
    </source>
</evidence>
<reference evidence="12 13" key="1">
    <citation type="journal article" date="2011" name="Science">
        <title>The Selaginella genome identifies genetic changes associated with the evolution of vascular plants.</title>
        <authorList>
            <person name="Banks J.A."/>
            <person name="Nishiyama T."/>
            <person name="Hasebe M."/>
            <person name="Bowman J.L."/>
            <person name="Gribskov M."/>
            <person name="dePamphilis C."/>
            <person name="Albert V.A."/>
            <person name="Aono N."/>
            <person name="Aoyama T."/>
            <person name="Ambrose B.A."/>
            <person name="Ashton N.W."/>
            <person name="Axtell M.J."/>
            <person name="Barker E."/>
            <person name="Barker M.S."/>
            <person name="Bennetzen J.L."/>
            <person name="Bonawitz N.D."/>
            <person name="Chapple C."/>
            <person name="Cheng C."/>
            <person name="Correa L.G."/>
            <person name="Dacre M."/>
            <person name="DeBarry J."/>
            <person name="Dreyer I."/>
            <person name="Elias M."/>
            <person name="Engstrom E.M."/>
            <person name="Estelle M."/>
            <person name="Feng L."/>
            <person name="Finet C."/>
            <person name="Floyd S.K."/>
            <person name="Frommer W.B."/>
            <person name="Fujita T."/>
            <person name="Gramzow L."/>
            <person name="Gutensohn M."/>
            <person name="Harholt J."/>
            <person name="Hattori M."/>
            <person name="Heyl A."/>
            <person name="Hirai T."/>
            <person name="Hiwatashi Y."/>
            <person name="Ishikawa M."/>
            <person name="Iwata M."/>
            <person name="Karol K.G."/>
            <person name="Koehler B."/>
            <person name="Kolukisaoglu U."/>
            <person name="Kubo M."/>
            <person name="Kurata T."/>
            <person name="Lalonde S."/>
            <person name="Li K."/>
            <person name="Li Y."/>
            <person name="Litt A."/>
            <person name="Lyons E."/>
            <person name="Manning G."/>
            <person name="Maruyama T."/>
            <person name="Michael T.P."/>
            <person name="Mikami K."/>
            <person name="Miyazaki S."/>
            <person name="Morinaga S."/>
            <person name="Murata T."/>
            <person name="Mueller-Roeber B."/>
            <person name="Nelson D.R."/>
            <person name="Obara M."/>
            <person name="Oguri Y."/>
            <person name="Olmstead R.G."/>
            <person name="Onodera N."/>
            <person name="Petersen B.L."/>
            <person name="Pils B."/>
            <person name="Prigge M."/>
            <person name="Rensing S.A."/>
            <person name="Riano-Pachon D.M."/>
            <person name="Roberts A.W."/>
            <person name="Sato Y."/>
            <person name="Scheller H.V."/>
            <person name="Schulz B."/>
            <person name="Schulz C."/>
            <person name="Shakirov E.V."/>
            <person name="Shibagaki N."/>
            <person name="Shinohara N."/>
            <person name="Shippen D.E."/>
            <person name="Soerensen I."/>
            <person name="Sotooka R."/>
            <person name="Sugimoto N."/>
            <person name="Sugita M."/>
            <person name="Sumikawa N."/>
            <person name="Tanurdzic M."/>
            <person name="Theissen G."/>
            <person name="Ulvskov P."/>
            <person name="Wakazuki S."/>
            <person name="Weng J.K."/>
            <person name="Willats W.W."/>
            <person name="Wipf D."/>
            <person name="Wolf P.G."/>
            <person name="Yang L."/>
            <person name="Zimmer A.D."/>
            <person name="Zhu Q."/>
            <person name="Mitros T."/>
            <person name="Hellsten U."/>
            <person name="Loque D."/>
            <person name="Otillar R."/>
            <person name="Salamov A."/>
            <person name="Schmutz J."/>
            <person name="Shapiro H."/>
            <person name="Lindquist E."/>
            <person name="Lucas S."/>
            <person name="Rokhsar D."/>
            <person name="Grigoriev I.V."/>
        </authorList>
    </citation>
    <scope>NUCLEOTIDE SEQUENCE [LARGE SCALE GENOMIC DNA]</scope>
</reference>
<feature type="compositionally biased region" description="Basic and acidic residues" evidence="6">
    <location>
        <begin position="743"/>
        <end position="762"/>
    </location>
</feature>
<evidence type="ECO:0000259" key="9">
    <source>
        <dbReference type="PROSITE" id="PS50829"/>
    </source>
</evidence>
<dbReference type="eggNOG" id="KOG3847">
    <property type="taxonomic scope" value="Eukaryota"/>
</dbReference>
<evidence type="ECO:0000259" key="11">
    <source>
        <dbReference type="PROSITE" id="PS51925"/>
    </source>
</evidence>
<dbReference type="PROSITE" id="PS50829">
    <property type="entry name" value="GYF"/>
    <property type="match status" value="1"/>
</dbReference>
<feature type="region of interest" description="Disordered" evidence="6">
    <location>
        <begin position="302"/>
        <end position="334"/>
    </location>
</feature>
<evidence type="ECO:0000256" key="5">
    <source>
        <dbReference type="PROSITE-ProRule" id="PRU00146"/>
    </source>
</evidence>
<dbReference type="Pfam" id="PF25980">
    <property type="entry name" value="NERD_plant"/>
    <property type="match status" value="1"/>
</dbReference>
<feature type="compositionally biased region" description="Basic and acidic residues" evidence="6">
    <location>
        <begin position="771"/>
        <end position="794"/>
    </location>
</feature>
<dbReference type="Gene3D" id="1.10.245.10">
    <property type="entry name" value="SWIB/MDM2 domain"/>
    <property type="match status" value="1"/>
</dbReference>
<evidence type="ECO:0000259" key="8">
    <source>
        <dbReference type="PROSITE" id="PS50016"/>
    </source>
</evidence>
<dbReference type="InterPro" id="IPR003121">
    <property type="entry name" value="SWIB_MDM2_domain"/>
</dbReference>
<keyword evidence="13" id="KW-1185">Reference proteome</keyword>
<dbReference type="SUPFAM" id="SSF53474">
    <property type="entry name" value="alpha/beta-Hydrolases"/>
    <property type="match status" value="1"/>
</dbReference>
<dbReference type="InterPro" id="IPR036128">
    <property type="entry name" value="Plus3-like_sf"/>
</dbReference>
<dbReference type="PROSITE" id="PS51360">
    <property type="entry name" value="PLUS3"/>
    <property type="match status" value="1"/>
</dbReference>
<feature type="compositionally biased region" description="Basic and acidic residues" evidence="6">
    <location>
        <begin position="489"/>
        <end position="503"/>
    </location>
</feature>
<keyword evidence="7" id="KW-0812">Transmembrane</keyword>
<keyword evidence="7" id="KW-1133">Transmembrane helix</keyword>
<dbReference type="SMART" id="SM00249">
    <property type="entry name" value="PHD"/>
    <property type="match status" value="1"/>
</dbReference>
<feature type="domain" description="DM2" evidence="11">
    <location>
        <begin position="403"/>
        <end position="486"/>
    </location>
</feature>
<evidence type="ECO:0000313" key="12">
    <source>
        <dbReference type="EMBL" id="EFJ27570.1"/>
    </source>
</evidence>
<dbReference type="Proteomes" id="UP000001514">
    <property type="component" value="Unassembled WGS sequence"/>
</dbReference>
<dbReference type="CDD" id="cd19757">
    <property type="entry name" value="Bbox1"/>
    <property type="match status" value="1"/>
</dbReference>
<feature type="domain" description="GYF" evidence="9">
    <location>
        <begin position="850"/>
        <end position="903"/>
    </location>
</feature>
<protein>
    <submittedName>
        <fullName evidence="12">Uncharacterized protein</fullName>
    </submittedName>
</protein>
<feature type="region of interest" description="Disordered" evidence="6">
    <location>
        <begin position="111"/>
        <end position="144"/>
    </location>
</feature>
<dbReference type="eggNOG" id="KOG1081">
    <property type="taxonomic scope" value="Eukaryota"/>
</dbReference>
<dbReference type="SUPFAM" id="SSF47592">
    <property type="entry name" value="SWIB/MDM2 domain"/>
    <property type="match status" value="1"/>
</dbReference>
<feature type="compositionally biased region" description="Acidic residues" evidence="6">
    <location>
        <begin position="717"/>
        <end position="727"/>
    </location>
</feature>
<dbReference type="PANTHER" id="PTHR46695">
    <property type="entry name" value="ZINC FINGER CCCH DOMAIN-CONTAINING PROTEIN 44-RELATED"/>
    <property type="match status" value="1"/>
</dbReference>
<feature type="region of interest" description="Disordered" evidence="6">
    <location>
        <begin position="364"/>
        <end position="402"/>
    </location>
</feature>
<dbReference type="SMART" id="SM00719">
    <property type="entry name" value="Plus3"/>
    <property type="match status" value="1"/>
</dbReference>
<feature type="domain" description="PHD-type" evidence="8">
    <location>
        <begin position="154"/>
        <end position="222"/>
    </location>
</feature>
<dbReference type="Pfam" id="PF02201">
    <property type="entry name" value="SWIB"/>
    <property type="match status" value="1"/>
</dbReference>
<accession>D8RIQ7</accession>
<dbReference type="HOGENOM" id="CLU_253267_0_0_1"/>
<evidence type="ECO:0000313" key="13">
    <source>
        <dbReference type="Proteomes" id="UP000001514"/>
    </source>
</evidence>
<dbReference type="PROSITE" id="PS50016">
    <property type="entry name" value="ZF_PHD_2"/>
    <property type="match status" value="1"/>
</dbReference>
<dbReference type="InterPro" id="IPR004343">
    <property type="entry name" value="Plus-3_dom"/>
</dbReference>
<dbReference type="CDD" id="cd15568">
    <property type="entry name" value="PHD5_NSD"/>
    <property type="match status" value="1"/>
</dbReference>
<dbReference type="STRING" id="88036.D8RIQ7"/>
<feature type="compositionally biased region" description="Pro residues" evidence="6">
    <location>
        <begin position="819"/>
        <end position="832"/>
    </location>
</feature>
<dbReference type="InterPro" id="IPR019835">
    <property type="entry name" value="SWIB_domain"/>
</dbReference>
<dbReference type="InterPro" id="IPR035445">
    <property type="entry name" value="GYF-like_dom_sf"/>
</dbReference>
<dbReference type="PANTHER" id="PTHR46695:SF5">
    <property type="entry name" value="RNA POLYMERASE-ASSOCIATED PROTEIN RTF1 HOMOLOG"/>
    <property type="match status" value="1"/>
</dbReference>
<dbReference type="GO" id="GO:0003677">
    <property type="term" value="F:DNA binding"/>
    <property type="evidence" value="ECO:0007669"/>
    <property type="project" value="UniProtKB-KW"/>
</dbReference>
<dbReference type="InterPro" id="IPR013083">
    <property type="entry name" value="Znf_RING/FYVE/PHD"/>
</dbReference>
<keyword evidence="2 5" id="KW-0863">Zinc-finger</keyword>
<dbReference type="Pfam" id="PF02213">
    <property type="entry name" value="GYF"/>
    <property type="match status" value="1"/>
</dbReference>
<feature type="region of interest" description="Disordered" evidence="6">
    <location>
        <begin position="20"/>
        <end position="86"/>
    </location>
</feature>
<gene>
    <name evidence="12" type="ORF">SELMODRAFT_441340</name>
</gene>
<evidence type="ECO:0000256" key="2">
    <source>
        <dbReference type="ARBA" id="ARBA00022771"/>
    </source>
</evidence>
<dbReference type="GO" id="GO:1990269">
    <property type="term" value="F:RNA polymerase II C-terminal domain phosphoserine binding"/>
    <property type="evidence" value="ECO:0000318"/>
    <property type="project" value="GO_Central"/>
</dbReference>
<feature type="region of interest" description="Disordered" evidence="6">
    <location>
        <begin position="483"/>
        <end position="512"/>
    </location>
</feature>
<organism evidence="13">
    <name type="scientific">Selaginella moellendorffii</name>
    <name type="common">Spikemoss</name>
    <dbReference type="NCBI Taxonomy" id="88036"/>
    <lineage>
        <taxon>Eukaryota</taxon>
        <taxon>Viridiplantae</taxon>
        <taxon>Streptophyta</taxon>
        <taxon>Embryophyta</taxon>
        <taxon>Tracheophyta</taxon>
        <taxon>Lycopodiopsida</taxon>
        <taxon>Selaginellales</taxon>
        <taxon>Selaginellaceae</taxon>
        <taxon>Selaginella</taxon>
    </lineage>
</organism>
<dbReference type="Pfam" id="PF03126">
    <property type="entry name" value="Plus-3"/>
    <property type="match status" value="1"/>
</dbReference>
<feature type="compositionally biased region" description="Basic and acidic residues" evidence="6">
    <location>
        <begin position="44"/>
        <end position="64"/>
    </location>
</feature>
<dbReference type="InterPro" id="IPR019786">
    <property type="entry name" value="Zinc_finger_PHD-type_CS"/>
</dbReference>
<dbReference type="CDD" id="cd10567">
    <property type="entry name" value="SWIB-MDM2_like"/>
    <property type="match status" value="1"/>
</dbReference>
<evidence type="ECO:0000256" key="4">
    <source>
        <dbReference type="ARBA" id="ARBA00023125"/>
    </source>
</evidence>
<keyword evidence="4" id="KW-0238">DNA-binding</keyword>
<dbReference type="Gene3D" id="3.40.50.1820">
    <property type="entry name" value="alpha/beta hydrolase"/>
    <property type="match status" value="1"/>
</dbReference>
<keyword evidence="3" id="KW-0862">Zinc</keyword>
<dbReference type="InterPro" id="IPR036885">
    <property type="entry name" value="SWIB_MDM2_dom_sf"/>
</dbReference>
<dbReference type="eggNOG" id="KOG1862">
    <property type="taxonomic scope" value="Eukaryota"/>
</dbReference>
<dbReference type="GO" id="GO:0008270">
    <property type="term" value="F:zinc ion binding"/>
    <property type="evidence" value="ECO:0007669"/>
    <property type="project" value="UniProtKB-KW"/>
</dbReference>
<dbReference type="InterPro" id="IPR019787">
    <property type="entry name" value="Znf_PHD-finger"/>
</dbReference>
<dbReference type="PROSITE" id="PS51925">
    <property type="entry name" value="SWIB_MDM2"/>
    <property type="match status" value="1"/>
</dbReference>
<dbReference type="SUPFAM" id="SSF159042">
    <property type="entry name" value="Plus3-like"/>
    <property type="match status" value="1"/>
</dbReference>
<dbReference type="Gene3D" id="3.30.40.10">
    <property type="entry name" value="Zinc/RING finger domain, C3HC4 (zinc finger)"/>
    <property type="match status" value="1"/>
</dbReference>
<feature type="compositionally biased region" description="Gly residues" evidence="6">
    <location>
        <begin position="928"/>
        <end position="940"/>
    </location>
</feature>
<evidence type="ECO:0000256" key="6">
    <source>
        <dbReference type="SAM" id="MobiDB-lite"/>
    </source>
</evidence>
<dbReference type="EMBL" id="GL377581">
    <property type="protein sequence ID" value="EFJ27570.1"/>
    <property type="molecule type" value="Genomic_DNA"/>
</dbReference>
<name>D8RIQ7_SELML</name>
<dbReference type="Gene3D" id="3.90.70.200">
    <property type="entry name" value="Plus-3 domain"/>
    <property type="match status" value="1"/>
</dbReference>
<keyword evidence="7" id="KW-0472">Membrane</keyword>
<feature type="region of interest" description="Disordered" evidence="6">
    <location>
        <begin position="717"/>
        <end position="847"/>
    </location>
</feature>
<dbReference type="InterPro" id="IPR029058">
    <property type="entry name" value="AB_hydrolase_fold"/>
</dbReference>